<dbReference type="InterPro" id="IPR046357">
    <property type="entry name" value="PPIase_dom_sf"/>
</dbReference>
<dbReference type="EC" id="5.2.1.8" evidence="3"/>
<dbReference type="OrthoDB" id="14196at2"/>
<organism evidence="10 11">
    <name type="scientific">Hydrogenophilus thermoluteolus</name>
    <name type="common">Pseudomonas hydrogenothermophila</name>
    <dbReference type="NCBI Taxonomy" id="297"/>
    <lineage>
        <taxon>Bacteria</taxon>
        <taxon>Pseudomonadati</taxon>
        <taxon>Pseudomonadota</taxon>
        <taxon>Hydrogenophilia</taxon>
        <taxon>Hydrogenophilales</taxon>
        <taxon>Hydrogenophilaceae</taxon>
        <taxon>Hydrogenophilus</taxon>
    </lineage>
</organism>
<proteinExistence type="inferred from homology"/>
<name>A0A2Z6DYE8_HYDTE</name>
<dbReference type="Gene3D" id="3.10.50.40">
    <property type="match status" value="1"/>
</dbReference>
<dbReference type="PROSITE" id="PS50198">
    <property type="entry name" value="PPIC_PPIASE_2"/>
    <property type="match status" value="1"/>
</dbReference>
<gene>
    <name evidence="10" type="ORF">HPTL_1021</name>
</gene>
<evidence type="ECO:0000256" key="4">
    <source>
        <dbReference type="ARBA" id="ARBA00022729"/>
    </source>
</evidence>
<dbReference type="PANTHER" id="PTHR47245:SF1">
    <property type="entry name" value="FOLDASE PROTEIN PRSA"/>
    <property type="match status" value="1"/>
</dbReference>
<feature type="signal peptide" evidence="8">
    <location>
        <begin position="1"/>
        <end position="27"/>
    </location>
</feature>
<dbReference type="AlphaFoldDB" id="A0A2Z6DYE8"/>
<evidence type="ECO:0000256" key="6">
    <source>
        <dbReference type="ARBA" id="ARBA00023235"/>
    </source>
</evidence>
<accession>A0A2Z6DYE8</accession>
<evidence type="ECO:0000259" key="9">
    <source>
        <dbReference type="PROSITE" id="PS50198"/>
    </source>
</evidence>
<dbReference type="PANTHER" id="PTHR47245">
    <property type="entry name" value="PEPTIDYLPROLYL ISOMERASE"/>
    <property type="match status" value="1"/>
</dbReference>
<feature type="domain" description="PpiC" evidence="9">
    <location>
        <begin position="134"/>
        <end position="225"/>
    </location>
</feature>
<evidence type="ECO:0000256" key="3">
    <source>
        <dbReference type="ARBA" id="ARBA00013194"/>
    </source>
</evidence>
<keyword evidence="5 7" id="KW-0697">Rotamase</keyword>
<comment type="catalytic activity">
    <reaction evidence="1">
        <text>[protein]-peptidylproline (omega=180) = [protein]-peptidylproline (omega=0)</text>
        <dbReference type="Rhea" id="RHEA:16237"/>
        <dbReference type="Rhea" id="RHEA-COMP:10747"/>
        <dbReference type="Rhea" id="RHEA-COMP:10748"/>
        <dbReference type="ChEBI" id="CHEBI:83833"/>
        <dbReference type="ChEBI" id="CHEBI:83834"/>
        <dbReference type="EC" id="5.2.1.8"/>
    </reaction>
</comment>
<keyword evidence="4 8" id="KW-0732">Signal</keyword>
<evidence type="ECO:0000256" key="7">
    <source>
        <dbReference type="PROSITE-ProRule" id="PRU00278"/>
    </source>
</evidence>
<dbReference type="Proteomes" id="UP000262004">
    <property type="component" value="Chromosome"/>
</dbReference>
<dbReference type="InterPro" id="IPR050245">
    <property type="entry name" value="PrsA_foldase"/>
</dbReference>
<dbReference type="GO" id="GO:0003755">
    <property type="term" value="F:peptidyl-prolyl cis-trans isomerase activity"/>
    <property type="evidence" value="ECO:0007669"/>
    <property type="project" value="UniProtKB-KW"/>
</dbReference>
<dbReference type="SUPFAM" id="SSF54534">
    <property type="entry name" value="FKBP-like"/>
    <property type="match status" value="1"/>
</dbReference>
<evidence type="ECO:0000313" key="10">
    <source>
        <dbReference type="EMBL" id="BBD77285.1"/>
    </source>
</evidence>
<sequence length="264" mass="29687">MKTISQRMIRLTAASVFAGAFALPLWAGDVAKVNGQAIPESHLQAILDKQIEQGQKDTPELREAIREELVRRVAIEQAAKKAGLDKDAKVQAEMALAKQGVLLRHYLTQYMKDHPVTDAELQAAYEKIKKAFAGNEYHVRHILFESESAAKQAIADLKSGKVKWEELAKQSKDPGSREKGGDLGWATPEMFVKPFSDAMTQLKKGEMTEQPVKSEFGWHVIRLDDVRPQTPPALESIREQLTQQLQQQKMERHIEELVAKAKVQ</sequence>
<reference evidence="10 11" key="1">
    <citation type="submission" date="2018-04" db="EMBL/GenBank/DDBJ databases">
        <title>Complete genome sequence of Hydrogenophilus thermoluteolus TH-1.</title>
        <authorList>
            <person name="Arai H."/>
        </authorList>
    </citation>
    <scope>NUCLEOTIDE SEQUENCE [LARGE SCALE GENOMIC DNA]</scope>
    <source>
        <strain evidence="10 11">TH-1</strain>
    </source>
</reference>
<evidence type="ECO:0000256" key="8">
    <source>
        <dbReference type="SAM" id="SignalP"/>
    </source>
</evidence>
<keyword evidence="11" id="KW-1185">Reference proteome</keyword>
<dbReference type="Pfam" id="PF13145">
    <property type="entry name" value="Rotamase_2"/>
    <property type="match status" value="1"/>
</dbReference>
<dbReference type="EMBL" id="AP018558">
    <property type="protein sequence ID" value="BBD77285.1"/>
    <property type="molecule type" value="Genomic_DNA"/>
</dbReference>
<evidence type="ECO:0000256" key="1">
    <source>
        <dbReference type="ARBA" id="ARBA00000971"/>
    </source>
</evidence>
<dbReference type="RefSeq" id="WP_119335034.1">
    <property type="nucleotide sequence ID" value="NZ_AP018558.1"/>
</dbReference>
<evidence type="ECO:0000256" key="5">
    <source>
        <dbReference type="ARBA" id="ARBA00023110"/>
    </source>
</evidence>
<dbReference type="KEGG" id="htl:HPTL_1021"/>
<dbReference type="Gene3D" id="1.10.8.1040">
    <property type="match status" value="1"/>
</dbReference>
<evidence type="ECO:0000256" key="2">
    <source>
        <dbReference type="ARBA" id="ARBA00007656"/>
    </source>
</evidence>
<protein>
    <recommendedName>
        <fullName evidence="3">peptidylprolyl isomerase</fullName>
        <ecNumber evidence="3">5.2.1.8</ecNumber>
    </recommendedName>
</protein>
<dbReference type="InterPro" id="IPR000297">
    <property type="entry name" value="PPIase_PpiC"/>
</dbReference>
<comment type="similarity">
    <text evidence="2">Belongs to the PpiC/parvulin rotamase family.</text>
</comment>
<feature type="chain" id="PRO_5016422384" description="peptidylprolyl isomerase" evidence="8">
    <location>
        <begin position="28"/>
        <end position="264"/>
    </location>
</feature>
<keyword evidence="6 7" id="KW-0413">Isomerase</keyword>
<evidence type="ECO:0000313" key="11">
    <source>
        <dbReference type="Proteomes" id="UP000262004"/>
    </source>
</evidence>